<evidence type="ECO:0000256" key="1">
    <source>
        <dbReference type="SAM" id="SignalP"/>
    </source>
</evidence>
<reference evidence="2" key="1">
    <citation type="submission" date="2021-10" db="EMBL/GenBank/DDBJ databases">
        <title>Tropical sea cucumber genome reveals ecological adaptation and Cuvierian tubules defense mechanism.</title>
        <authorList>
            <person name="Chen T."/>
        </authorList>
    </citation>
    <scope>NUCLEOTIDE SEQUENCE</scope>
    <source>
        <strain evidence="2">Nanhai2018</strain>
        <tissue evidence="2">Muscle</tissue>
    </source>
</reference>
<proteinExistence type="predicted"/>
<feature type="signal peptide" evidence="1">
    <location>
        <begin position="1"/>
        <end position="23"/>
    </location>
</feature>
<keyword evidence="1" id="KW-0732">Signal</keyword>
<accession>A0A9Q0YLL8</accession>
<organism evidence="2 3">
    <name type="scientific">Holothuria leucospilota</name>
    <name type="common">Black long sea cucumber</name>
    <name type="synonym">Mertensiothuria leucospilota</name>
    <dbReference type="NCBI Taxonomy" id="206669"/>
    <lineage>
        <taxon>Eukaryota</taxon>
        <taxon>Metazoa</taxon>
        <taxon>Echinodermata</taxon>
        <taxon>Eleutherozoa</taxon>
        <taxon>Echinozoa</taxon>
        <taxon>Holothuroidea</taxon>
        <taxon>Aspidochirotacea</taxon>
        <taxon>Aspidochirotida</taxon>
        <taxon>Holothuriidae</taxon>
        <taxon>Holothuria</taxon>
    </lineage>
</organism>
<sequence length="300" mass="33474">MKLSVFLISFLLSLGYLSFIVNAVEVEAAHYEWIGVMAYVAIDRKTAQNILDSYNGSPLDECKDSRLYLPDTTEFPDLLTSDQHAMYIDFGMVRSTDFEESPHISIYGPESALMLPFLSNTPGGTPDLTLALAQYYQRDRGEVPRSSTIVAPFIPIDFISVTDEGSVWRNGNDVLEVSFDFPDPCTTPLNKMADAFKNFANTQYELGISGPDLQFCDRNPVQNEYCTTLQCIKYGLQCAAPNVCQKYTQANSDLCDATMTFINLTEGFQKIIGVSDNVVQVLQAKRVYGNFTASYVYPCL</sequence>
<dbReference type="EMBL" id="JAIZAY010000020">
    <property type="protein sequence ID" value="KAJ8022377.1"/>
    <property type="molecule type" value="Genomic_DNA"/>
</dbReference>
<evidence type="ECO:0000313" key="3">
    <source>
        <dbReference type="Proteomes" id="UP001152320"/>
    </source>
</evidence>
<comment type="caution">
    <text evidence="2">The sequence shown here is derived from an EMBL/GenBank/DDBJ whole genome shotgun (WGS) entry which is preliminary data.</text>
</comment>
<dbReference type="Proteomes" id="UP001152320">
    <property type="component" value="Chromosome 20"/>
</dbReference>
<feature type="chain" id="PRO_5040195993" evidence="1">
    <location>
        <begin position="24"/>
        <end position="300"/>
    </location>
</feature>
<protein>
    <submittedName>
        <fullName evidence="2">Uncharacterized protein</fullName>
    </submittedName>
</protein>
<dbReference type="AlphaFoldDB" id="A0A9Q0YLL8"/>
<name>A0A9Q0YLL8_HOLLE</name>
<keyword evidence="3" id="KW-1185">Reference proteome</keyword>
<gene>
    <name evidence="2" type="ORF">HOLleu_37257</name>
</gene>
<evidence type="ECO:0000313" key="2">
    <source>
        <dbReference type="EMBL" id="KAJ8022377.1"/>
    </source>
</evidence>